<keyword evidence="6" id="KW-0206">Cytoskeleton</keyword>
<comment type="caution">
    <text evidence="9">The sequence shown here is derived from an EMBL/GenBank/DDBJ whole genome shotgun (WGS) entry which is preliminary data.</text>
</comment>
<name>A0A922I856_DERFA</name>
<dbReference type="Pfam" id="PF12317">
    <property type="entry name" value="IFT46_B_C"/>
    <property type="match status" value="1"/>
</dbReference>
<sequence>MPKNKFKSNNEIDHDVDDERSSSTSSLSNSNDKDSHLEDHLEGAYDPNKFDCPDAPSHVRNLFQFIGHYSPQMIEIGPRLKPFIPDYIPTVGHVDAFIKIPYPDGRTNDLGLTVLDEPNIEQSDATLLQMKLKALSREKVQTTTTKTTTKGDDHDDNGNDSANLIAVTADPVVPMIQPNQSNITKEINKWIDYVKQLHETTARPESVALIHQLSDHENIESLMQEWPEELETTLNVHTIPTPELDCSIDEYMAILMAILDIPVQNNKITSLYQLFTLLNEFQNSQHFNKYDNDDDDDDQQN</sequence>
<evidence type="ECO:0000313" key="10">
    <source>
        <dbReference type="Proteomes" id="UP000790347"/>
    </source>
</evidence>
<protein>
    <recommendedName>
        <fullName evidence="3">Intraflagellar transport protein 46 homolog</fullName>
    </recommendedName>
</protein>
<keyword evidence="10" id="KW-1185">Reference proteome</keyword>
<feature type="region of interest" description="Disordered" evidence="8">
    <location>
        <begin position="1"/>
        <end position="49"/>
    </location>
</feature>
<evidence type="ECO:0000256" key="1">
    <source>
        <dbReference type="ARBA" id="ARBA00004120"/>
    </source>
</evidence>
<keyword evidence="5" id="KW-0969">Cilium</keyword>
<evidence type="ECO:0000256" key="3">
    <source>
        <dbReference type="ARBA" id="ARBA00017206"/>
    </source>
</evidence>
<dbReference type="PANTHER" id="PTHR13376">
    <property type="entry name" value="INTRAFLAGELLAR TRANSPORT PROTEIN 46 HOMOLOG"/>
    <property type="match status" value="1"/>
</dbReference>
<dbReference type="Proteomes" id="UP000790347">
    <property type="component" value="Unassembled WGS sequence"/>
</dbReference>
<organism evidence="9 10">
    <name type="scientific">Dermatophagoides farinae</name>
    <name type="common">American house dust mite</name>
    <dbReference type="NCBI Taxonomy" id="6954"/>
    <lineage>
        <taxon>Eukaryota</taxon>
        <taxon>Metazoa</taxon>
        <taxon>Ecdysozoa</taxon>
        <taxon>Arthropoda</taxon>
        <taxon>Chelicerata</taxon>
        <taxon>Arachnida</taxon>
        <taxon>Acari</taxon>
        <taxon>Acariformes</taxon>
        <taxon>Sarcoptiformes</taxon>
        <taxon>Astigmata</taxon>
        <taxon>Psoroptidia</taxon>
        <taxon>Analgoidea</taxon>
        <taxon>Pyroglyphidae</taxon>
        <taxon>Dermatophagoidinae</taxon>
        <taxon>Dermatophagoides</taxon>
    </lineage>
</organism>
<accession>A0A922I856</accession>
<reference evidence="9" key="2">
    <citation type="journal article" date="2022" name="Res Sq">
        <title>Comparative Genomics Reveals Insights into the Divergent Evolution of Astigmatic Mites and Household Pest Adaptations.</title>
        <authorList>
            <person name="Xiong Q."/>
            <person name="Wan A.T.-Y."/>
            <person name="Liu X.-Y."/>
            <person name="Fung C.S.-H."/>
            <person name="Xiao X."/>
            <person name="Malainual N."/>
            <person name="Hou J."/>
            <person name="Wang L."/>
            <person name="Wang M."/>
            <person name="Yang K."/>
            <person name="Cui Y."/>
            <person name="Leung E."/>
            <person name="Nong W."/>
            <person name="Shin S.-K."/>
            <person name="Au S."/>
            <person name="Jeong K.Y."/>
            <person name="Chew F.T."/>
            <person name="Hui J."/>
            <person name="Leung T.F."/>
            <person name="Tungtrongchitr A."/>
            <person name="Zhong N."/>
            <person name="Liu Z."/>
            <person name="Tsui S."/>
        </authorList>
    </citation>
    <scope>NUCLEOTIDE SEQUENCE</scope>
    <source>
        <strain evidence="9">Derf</strain>
        <tissue evidence="9">Whole organism</tissue>
    </source>
</reference>
<dbReference type="InterPro" id="IPR022088">
    <property type="entry name" value="Intraflagellar_transp_cmplxB"/>
</dbReference>
<proteinExistence type="inferred from homology"/>
<dbReference type="GO" id="GO:0060271">
    <property type="term" value="P:cilium assembly"/>
    <property type="evidence" value="ECO:0007669"/>
    <property type="project" value="TreeGrafter"/>
</dbReference>
<dbReference type="GO" id="GO:0031514">
    <property type="term" value="C:motile cilium"/>
    <property type="evidence" value="ECO:0007669"/>
    <property type="project" value="TreeGrafter"/>
</dbReference>
<evidence type="ECO:0000256" key="7">
    <source>
        <dbReference type="ARBA" id="ARBA00023273"/>
    </source>
</evidence>
<dbReference type="EMBL" id="ASGP02000001">
    <property type="protein sequence ID" value="KAH9527167.1"/>
    <property type="molecule type" value="Genomic_DNA"/>
</dbReference>
<gene>
    <name evidence="9" type="primary">IFT46</name>
    <name evidence="9" type="ORF">DERF_001207</name>
</gene>
<reference evidence="9" key="1">
    <citation type="submission" date="2013-05" db="EMBL/GenBank/DDBJ databases">
        <authorList>
            <person name="Yim A.K.Y."/>
            <person name="Chan T.F."/>
            <person name="Ji K.M."/>
            <person name="Liu X.Y."/>
            <person name="Zhou J.W."/>
            <person name="Li R.Q."/>
            <person name="Yang K.Y."/>
            <person name="Li J."/>
            <person name="Li M."/>
            <person name="Law P.T.W."/>
            <person name="Wu Y.L."/>
            <person name="Cai Z.L."/>
            <person name="Qin H."/>
            <person name="Bao Y."/>
            <person name="Leung R.K.K."/>
            <person name="Ng P.K.S."/>
            <person name="Zou J."/>
            <person name="Zhong X.J."/>
            <person name="Ran P.X."/>
            <person name="Zhong N.S."/>
            <person name="Liu Z.G."/>
            <person name="Tsui S.K.W."/>
        </authorList>
    </citation>
    <scope>NUCLEOTIDE SEQUENCE</scope>
    <source>
        <strain evidence="9">Derf</strain>
        <tissue evidence="9">Whole organism</tissue>
    </source>
</reference>
<dbReference type="PANTHER" id="PTHR13376:SF0">
    <property type="entry name" value="INTRAFLAGELLAR TRANSPORT PROTEIN 46 HOMOLOG"/>
    <property type="match status" value="1"/>
</dbReference>
<comment type="similarity">
    <text evidence="2">Belongs to the IFT46 family.</text>
</comment>
<comment type="subcellular location">
    <subcellularLocation>
        <location evidence="1">Cytoplasm</location>
        <location evidence="1">Cytoskeleton</location>
        <location evidence="1">Cilium basal body</location>
    </subcellularLocation>
</comment>
<evidence type="ECO:0000256" key="6">
    <source>
        <dbReference type="ARBA" id="ARBA00023212"/>
    </source>
</evidence>
<dbReference type="GO" id="GO:0005815">
    <property type="term" value="C:microtubule organizing center"/>
    <property type="evidence" value="ECO:0007669"/>
    <property type="project" value="TreeGrafter"/>
</dbReference>
<dbReference type="GO" id="GO:0030992">
    <property type="term" value="C:intraciliary transport particle B"/>
    <property type="evidence" value="ECO:0007669"/>
    <property type="project" value="TreeGrafter"/>
</dbReference>
<evidence type="ECO:0000256" key="2">
    <source>
        <dbReference type="ARBA" id="ARBA00007700"/>
    </source>
</evidence>
<dbReference type="AlphaFoldDB" id="A0A922I856"/>
<feature type="compositionally biased region" description="Basic and acidic residues" evidence="8">
    <location>
        <begin position="31"/>
        <end position="49"/>
    </location>
</feature>
<dbReference type="GO" id="GO:0042073">
    <property type="term" value="P:intraciliary transport"/>
    <property type="evidence" value="ECO:0007669"/>
    <property type="project" value="InterPro"/>
</dbReference>
<evidence type="ECO:0000256" key="8">
    <source>
        <dbReference type="SAM" id="MobiDB-lite"/>
    </source>
</evidence>
<keyword evidence="4" id="KW-0963">Cytoplasm</keyword>
<keyword evidence="7" id="KW-0966">Cell projection</keyword>
<feature type="compositionally biased region" description="Basic and acidic residues" evidence="8">
    <location>
        <begin position="8"/>
        <end position="21"/>
    </location>
</feature>
<evidence type="ECO:0000256" key="5">
    <source>
        <dbReference type="ARBA" id="ARBA00023069"/>
    </source>
</evidence>
<evidence type="ECO:0000256" key="4">
    <source>
        <dbReference type="ARBA" id="ARBA00022490"/>
    </source>
</evidence>
<evidence type="ECO:0000313" key="9">
    <source>
        <dbReference type="EMBL" id="KAH9527167.1"/>
    </source>
</evidence>